<protein>
    <submittedName>
        <fullName evidence="1">Uncharacterized protein</fullName>
    </submittedName>
</protein>
<organism evidence="1 2">
    <name type="scientific">Bariatricus massiliensis</name>
    <dbReference type="NCBI Taxonomy" id="1745713"/>
    <lineage>
        <taxon>Bacteria</taxon>
        <taxon>Bacillati</taxon>
        <taxon>Bacillota</taxon>
        <taxon>Clostridia</taxon>
        <taxon>Lachnospirales</taxon>
        <taxon>Lachnospiraceae</taxon>
        <taxon>Bariatricus</taxon>
    </lineage>
</organism>
<accession>A0ABS8DJI8</accession>
<keyword evidence="2" id="KW-1185">Reference proteome</keyword>
<name>A0ABS8DJI8_9FIRM</name>
<gene>
    <name evidence="1" type="ORF">LIZ65_14725</name>
</gene>
<evidence type="ECO:0000313" key="1">
    <source>
        <dbReference type="EMBL" id="MCB7388540.1"/>
    </source>
</evidence>
<sequence length="67" mass="7789">MDKNEKNENQKMIDSYDYLSNAASSWDCTGLIPSAPLSRSELESYEEIYHFTPPSLPPQKEQEKEDY</sequence>
<dbReference type="EMBL" id="JAJCIS010000012">
    <property type="protein sequence ID" value="MCB7388540.1"/>
    <property type="molecule type" value="Genomic_DNA"/>
</dbReference>
<comment type="caution">
    <text evidence="1">The sequence shown here is derived from an EMBL/GenBank/DDBJ whole genome shotgun (WGS) entry which is preliminary data.</text>
</comment>
<evidence type="ECO:0000313" key="2">
    <source>
        <dbReference type="Proteomes" id="UP001299546"/>
    </source>
</evidence>
<proteinExistence type="predicted"/>
<reference evidence="1 2" key="1">
    <citation type="submission" date="2021-10" db="EMBL/GenBank/DDBJ databases">
        <title>Collection of gut derived symbiotic bacterial strains cultured from healthy donors.</title>
        <authorList>
            <person name="Lin H."/>
            <person name="Littmann E."/>
            <person name="Kohout C."/>
            <person name="Pamer E.G."/>
        </authorList>
    </citation>
    <scope>NUCLEOTIDE SEQUENCE [LARGE SCALE GENOMIC DNA]</scope>
    <source>
        <strain evidence="1 2">DFI.1.165</strain>
    </source>
</reference>
<dbReference type="RefSeq" id="WP_066735602.1">
    <property type="nucleotide sequence ID" value="NZ_JAJCIQ010000012.1"/>
</dbReference>
<dbReference type="Proteomes" id="UP001299546">
    <property type="component" value="Unassembled WGS sequence"/>
</dbReference>